<gene>
    <name evidence="11" type="ORF">Dia5BBH33_01150</name>
</gene>
<proteinExistence type="inferred from homology"/>
<feature type="transmembrane region" description="Helical" evidence="9">
    <location>
        <begin position="181"/>
        <end position="198"/>
    </location>
</feature>
<dbReference type="Pfam" id="PF03553">
    <property type="entry name" value="Na_H_antiporter"/>
    <property type="match status" value="1"/>
</dbReference>
<feature type="transmembrane region" description="Helical" evidence="9">
    <location>
        <begin position="92"/>
        <end position="113"/>
    </location>
</feature>
<reference evidence="12" key="1">
    <citation type="submission" date="2019-05" db="EMBL/GenBank/DDBJ databases">
        <title>Complete genome sequencing of Dialister sp. strain 5BBH33.</title>
        <authorList>
            <person name="Sakamoto M."/>
            <person name="Murakami T."/>
            <person name="Mori H."/>
        </authorList>
    </citation>
    <scope>NUCLEOTIDE SEQUENCE [LARGE SCALE GENOMIC DNA]</scope>
    <source>
        <strain evidence="12">5BBH33</strain>
    </source>
</reference>
<feature type="transmembrane region" description="Helical" evidence="9">
    <location>
        <begin position="406"/>
        <end position="423"/>
    </location>
</feature>
<sequence length="434" mass="46395">MANIVLGIFAAIFFICILTGSELLYALGAGFFLFVGYGLYKKYSLSDVLSMAWKGVMSVRTIFIVFMLIGMLTGVWRASGTIAYIITLASDFIEPSIFILIAFLLNCAVSFLLGTSFGTSATMGVITMSIGMTIGMPPAMVGGAILAGVYFGDRMSPVSTSALLVSVLTEVDLYTNIRNMAKSAVLPFLISCVIYFALGEMLPDAAASAAASADFEELYIFSPILALPAVSILLLSFFRVPVKTNMAVSIALAALLSYTEQAQDPWNILFIMIFGYVSPVPELAPMVNGGGIVSMLHVAAIVCLSASFSGIFQGTGLLDGIHGKLETFARRFGNYPATLLSAIITSLISCSQTLAVILTSQLCGTLNKDKEQFAEDLEDTAIVIPAVIPWSIACAIVLAATSAPLASIPYAFYLYLLPLWKLIHTTFSRRSKSK</sequence>
<dbReference type="RefSeq" id="WP_143332139.1">
    <property type="nucleotide sequence ID" value="NZ_AP019697.1"/>
</dbReference>
<feature type="transmembrane region" description="Helical" evidence="9">
    <location>
        <begin position="380"/>
        <end position="400"/>
    </location>
</feature>
<dbReference type="GeneID" id="92715333"/>
<feature type="domain" description="Na+/H+ antiporter NhaC-like C-terminal" evidence="10">
    <location>
        <begin position="148"/>
        <end position="419"/>
    </location>
</feature>
<evidence type="ECO:0000313" key="11">
    <source>
        <dbReference type="EMBL" id="BBK24180.1"/>
    </source>
</evidence>
<feature type="transmembrane region" description="Helical" evidence="9">
    <location>
        <begin position="61"/>
        <end position="86"/>
    </location>
</feature>
<evidence type="ECO:0000256" key="4">
    <source>
        <dbReference type="ARBA" id="ARBA00022475"/>
    </source>
</evidence>
<evidence type="ECO:0000256" key="8">
    <source>
        <dbReference type="ARBA" id="ARBA00038435"/>
    </source>
</evidence>
<dbReference type="OrthoDB" id="9762978at2"/>
<evidence type="ECO:0000256" key="3">
    <source>
        <dbReference type="ARBA" id="ARBA00022449"/>
    </source>
</evidence>
<dbReference type="KEGG" id="dho:Dia5BBH33_01150"/>
<keyword evidence="3" id="KW-0050">Antiport</keyword>
<protein>
    <submittedName>
        <fullName evidence="11">Sodium:proton antiporter</fullName>
    </submittedName>
</protein>
<feature type="transmembrane region" description="Helical" evidence="9">
    <location>
        <begin position="12"/>
        <end position="40"/>
    </location>
</feature>
<dbReference type="PANTHER" id="PTHR33451">
    <property type="entry name" value="MALATE-2H(+)/NA(+)-LACTATE ANTIPORTER"/>
    <property type="match status" value="1"/>
</dbReference>
<keyword evidence="5 9" id="KW-0812">Transmembrane</keyword>
<keyword evidence="4" id="KW-1003">Cell membrane</keyword>
<accession>A0A8D4UTA5</accession>
<dbReference type="InterPro" id="IPR052180">
    <property type="entry name" value="NhaC_Na-H+_Antiporter"/>
</dbReference>
<dbReference type="GO" id="GO:0015297">
    <property type="term" value="F:antiporter activity"/>
    <property type="evidence" value="ECO:0007669"/>
    <property type="project" value="UniProtKB-KW"/>
</dbReference>
<feature type="transmembrane region" description="Helical" evidence="9">
    <location>
        <begin position="296"/>
        <end position="318"/>
    </location>
</feature>
<organism evidence="11 12">
    <name type="scientific">Dialister hominis</name>
    <dbReference type="NCBI Taxonomy" id="2582419"/>
    <lineage>
        <taxon>Bacteria</taxon>
        <taxon>Bacillati</taxon>
        <taxon>Bacillota</taxon>
        <taxon>Negativicutes</taxon>
        <taxon>Veillonellales</taxon>
        <taxon>Veillonellaceae</taxon>
        <taxon>Dialister</taxon>
    </lineage>
</organism>
<keyword evidence="12" id="KW-1185">Reference proteome</keyword>
<comment type="subcellular location">
    <subcellularLocation>
        <location evidence="1">Cell membrane</location>
        <topology evidence="1">Multi-pass membrane protein</topology>
    </subcellularLocation>
</comment>
<feature type="transmembrane region" description="Helical" evidence="9">
    <location>
        <begin position="125"/>
        <end position="151"/>
    </location>
</feature>
<dbReference type="AlphaFoldDB" id="A0A8D4UTA5"/>
<comment type="similarity">
    <text evidence="8">Belongs to the NhaC Na(+)/H(+) (TC 2.A.35) antiporter family.</text>
</comment>
<dbReference type="PANTHER" id="PTHR33451:SF3">
    <property type="entry name" value="MALATE-2H(+)_NA(+)-LACTATE ANTIPORTER"/>
    <property type="match status" value="1"/>
</dbReference>
<evidence type="ECO:0000256" key="1">
    <source>
        <dbReference type="ARBA" id="ARBA00004651"/>
    </source>
</evidence>
<evidence type="ECO:0000256" key="6">
    <source>
        <dbReference type="ARBA" id="ARBA00022989"/>
    </source>
</evidence>
<dbReference type="InterPro" id="IPR018461">
    <property type="entry name" value="Na/H_Antiport_NhaC-like_C"/>
</dbReference>
<evidence type="ECO:0000256" key="5">
    <source>
        <dbReference type="ARBA" id="ARBA00022692"/>
    </source>
</evidence>
<feature type="transmembrane region" description="Helical" evidence="9">
    <location>
        <begin position="338"/>
        <end position="359"/>
    </location>
</feature>
<keyword evidence="2" id="KW-0813">Transport</keyword>
<evidence type="ECO:0000259" key="10">
    <source>
        <dbReference type="Pfam" id="PF03553"/>
    </source>
</evidence>
<evidence type="ECO:0000256" key="9">
    <source>
        <dbReference type="SAM" id="Phobius"/>
    </source>
</evidence>
<dbReference type="EMBL" id="AP019697">
    <property type="protein sequence ID" value="BBK24180.1"/>
    <property type="molecule type" value="Genomic_DNA"/>
</dbReference>
<keyword evidence="7 9" id="KW-0472">Membrane</keyword>
<evidence type="ECO:0000313" key="12">
    <source>
        <dbReference type="Proteomes" id="UP000320585"/>
    </source>
</evidence>
<evidence type="ECO:0000256" key="7">
    <source>
        <dbReference type="ARBA" id="ARBA00023136"/>
    </source>
</evidence>
<dbReference type="Proteomes" id="UP000320585">
    <property type="component" value="Chromosome"/>
</dbReference>
<dbReference type="GO" id="GO:0005886">
    <property type="term" value="C:plasma membrane"/>
    <property type="evidence" value="ECO:0007669"/>
    <property type="project" value="UniProtKB-SubCell"/>
</dbReference>
<feature type="transmembrane region" description="Helical" evidence="9">
    <location>
        <begin position="218"/>
        <end position="235"/>
    </location>
</feature>
<evidence type="ECO:0000256" key="2">
    <source>
        <dbReference type="ARBA" id="ARBA00022448"/>
    </source>
</evidence>
<name>A0A8D4UTA5_9FIRM</name>
<keyword evidence="6 9" id="KW-1133">Transmembrane helix</keyword>